<keyword evidence="6 11" id="KW-1133">Transmembrane helix</keyword>
<evidence type="ECO:0000256" key="5">
    <source>
        <dbReference type="ARBA" id="ARBA00022824"/>
    </source>
</evidence>
<evidence type="ECO:0000256" key="3">
    <source>
        <dbReference type="ARBA" id="ARBA00022679"/>
    </source>
</evidence>
<dbReference type="InterPro" id="IPR016439">
    <property type="entry name" value="Lag1/Lac1-like"/>
</dbReference>
<feature type="transmembrane region" description="Helical" evidence="11">
    <location>
        <begin position="58"/>
        <end position="80"/>
    </location>
</feature>
<keyword evidence="4 9" id="KW-0812">Transmembrane</keyword>
<evidence type="ECO:0000256" key="8">
    <source>
        <dbReference type="ARBA" id="ARBA00023180"/>
    </source>
</evidence>
<comment type="subcellular location">
    <subcellularLocation>
        <location evidence="1">Endoplasmic reticulum membrane</location>
        <topology evidence="1">Multi-pass membrane protein</topology>
    </subcellularLocation>
</comment>
<evidence type="ECO:0000256" key="7">
    <source>
        <dbReference type="ARBA" id="ARBA00023136"/>
    </source>
</evidence>
<dbReference type="AlphaFoldDB" id="A0A9P5ZD58"/>
<feature type="region of interest" description="Disordered" evidence="10">
    <location>
        <begin position="1"/>
        <end position="22"/>
    </location>
</feature>
<evidence type="ECO:0000313" key="13">
    <source>
        <dbReference type="EMBL" id="KAF9485267.1"/>
    </source>
</evidence>
<dbReference type="GO" id="GO:0050291">
    <property type="term" value="F:sphingosine N-acyltransferase activity"/>
    <property type="evidence" value="ECO:0007669"/>
    <property type="project" value="InterPro"/>
</dbReference>
<dbReference type="OrthoDB" id="3053196at2759"/>
<evidence type="ECO:0000256" key="6">
    <source>
        <dbReference type="ARBA" id="ARBA00022989"/>
    </source>
</evidence>
<dbReference type="SMART" id="SM00724">
    <property type="entry name" value="TLC"/>
    <property type="match status" value="1"/>
</dbReference>
<reference evidence="13" key="1">
    <citation type="submission" date="2020-11" db="EMBL/GenBank/DDBJ databases">
        <authorList>
            <consortium name="DOE Joint Genome Institute"/>
            <person name="Ahrendt S."/>
            <person name="Riley R."/>
            <person name="Andreopoulos W."/>
            <person name="Labutti K."/>
            <person name="Pangilinan J."/>
            <person name="Ruiz-Duenas F.J."/>
            <person name="Barrasa J.M."/>
            <person name="Sanchez-Garcia M."/>
            <person name="Camarero S."/>
            <person name="Miyauchi S."/>
            <person name="Serrano A."/>
            <person name="Linde D."/>
            <person name="Babiker R."/>
            <person name="Drula E."/>
            <person name="Ayuso-Fernandez I."/>
            <person name="Pacheco R."/>
            <person name="Padilla G."/>
            <person name="Ferreira P."/>
            <person name="Barriuso J."/>
            <person name="Kellner H."/>
            <person name="Castanera R."/>
            <person name="Alfaro M."/>
            <person name="Ramirez L."/>
            <person name="Pisabarro A.G."/>
            <person name="Kuo A."/>
            <person name="Tritt A."/>
            <person name="Lipzen A."/>
            <person name="He G."/>
            <person name="Yan M."/>
            <person name="Ng V."/>
            <person name="Cullen D."/>
            <person name="Martin F."/>
            <person name="Rosso M.-N."/>
            <person name="Henrissat B."/>
            <person name="Hibbett D."/>
            <person name="Martinez A.T."/>
            <person name="Grigoriev I.V."/>
        </authorList>
    </citation>
    <scope>NUCLEOTIDE SEQUENCE</scope>
    <source>
        <strain evidence="13">CIRM-BRFM 674</strain>
    </source>
</reference>
<keyword evidence="14" id="KW-1185">Reference proteome</keyword>
<evidence type="ECO:0000256" key="4">
    <source>
        <dbReference type="ARBA" id="ARBA00022692"/>
    </source>
</evidence>
<dbReference type="PROSITE" id="PS50922">
    <property type="entry name" value="TLC"/>
    <property type="match status" value="1"/>
</dbReference>
<dbReference type="PANTHER" id="PTHR12560">
    <property type="entry name" value="LONGEVITY ASSURANCE FACTOR 1 LAG1"/>
    <property type="match status" value="1"/>
</dbReference>
<keyword evidence="8" id="KW-0325">Glycoprotein</keyword>
<feature type="compositionally biased region" description="Basic residues" evidence="10">
    <location>
        <begin position="1"/>
        <end position="12"/>
    </location>
</feature>
<feature type="transmembrane region" description="Helical" evidence="11">
    <location>
        <begin position="163"/>
        <end position="181"/>
    </location>
</feature>
<organism evidence="13 14">
    <name type="scientific">Pholiota conissans</name>
    <dbReference type="NCBI Taxonomy" id="109636"/>
    <lineage>
        <taxon>Eukaryota</taxon>
        <taxon>Fungi</taxon>
        <taxon>Dikarya</taxon>
        <taxon>Basidiomycota</taxon>
        <taxon>Agaricomycotina</taxon>
        <taxon>Agaricomycetes</taxon>
        <taxon>Agaricomycetidae</taxon>
        <taxon>Agaricales</taxon>
        <taxon>Agaricineae</taxon>
        <taxon>Strophariaceae</taxon>
        <taxon>Pholiota</taxon>
    </lineage>
</organism>
<evidence type="ECO:0000256" key="11">
    <source>
        <dbReference type="SAM" id="Phobius"/>
    </source>
</evidence>
<evidence type="ECO:0000256" key="2">
    <source>
        <dbReference type="ARBA" id="ARBA00009808"/>
    </source>
</evidence>
<feature type="transmembrane region" description="Helical" evidence="11">
    <location>
        <begin position="365"/>
        <end position="384"/>
    </location>
</feature>
<feature type="domain" description="TLC" evidence="12">
    <location>
        <begin position="158"/>
        <end position="394"/>
    </location>
</feature>
<feature type="transmembrane region" description="Helical" evidence="11">
    <location>
        <begin position="123"/>
        <end position="142"/>
    </location>
</feature>
<gene>
    <name evidence="13" type="ORF">BDN70DRAFT_927528</name>
</gene>
<dbReference type="GO" id="GO:0046513">
    <property type="term" value="P:ceramide biosynthetic process"/>
    <property type="evidence" value="ECO:0007669"/>
    <property type="project" value="InterPro"/>
</dbReference>
<protein>
    <submittedName>
        <fullName evidence="13">Longevity assurance proteins LAG1/LAC1</fullName>
    </submittedName>
</protein>
<dbReference type="EMBL" id="MU155136">
    <property type="protein sequence ID" value="KAF9485267.1"/>
    <property type="molecule type" value="Genomic_DNA"/>
</dbReference>
<evidence type="ECO:0000256" key="10">
    <source>
        <dbReference type="SAM" id="MobiDB-lite"/>
    </source>
</evidence>
<keyword evidence="7 9" id="KW-0472">Membrane</keyword>
<name>A0A9P5ZD58_9AGAR</name>
<evidence type="ECO:0000256" key="1">
    <source>
        <dbReference type="ARBA" id="ARBA00004477"/>
    </source>
</evidence>
<feature type="transmembrane region" description="Helical" evidence="11">
    <location>
        <begin position="312"/>
        <end position="338"/>
    </location>
</feature>
<dbReference type="PANTHER" id="PTHR12560:SF11">
    <property type="entry name" value="CERAMIDE SYNTHASE LAC1-RELATED"/>
    <property type="match status" value="1"/>
</dbReference>
<dbReference type="Proteomes" id="UP000807469">
    <property type="component" value="Unassembled WGS sequence"/>
</dbReference>
<dbReference type="InterPro" id="IPR006634">
    <property type="entry name" value="TLC-dom"/>
</dbReference>
<evidence type="ECO:0000256" key="9">
    <source>
        <dbReference type="PROSITE-ProRule" id="PRU00205"/>
    </source>
</evidence>
<evidence type="ECO:0000259" key="12">
    <source>
        <dbReference type="PROSITE" id="PS50922"/>
    </source>
</evidence>
<comment type="caution">
    <text evidence="13">The sequence shown here is derived from an EMBL/GenBank/DDBJ whole genome shotgun (WGS) entry which is preliminary data.</text>
</comment>
<keyword evidence="5" id="KW-0256">Endoplasmic reticulum</keyword>
<evidence type="ECO:0000313" key="14">
    <source>
        <dbReference type="Proteomes" id="UP000807469"/>
    </source>
</evidence>
<proteinExistence type="inferred from homology"/>
<sequence length="419" mass="49451">MSASHKKTKKRPQPLYTGIEGDKTHHLTGPFLPQTPLGGTPRSASPAFRVNFTQRSAFIRWAIDPALSFKICLLPVILWLNWKLLAPYADPGAPNPFSIFLISGYIPTSSPEDPRYRKTWWDIPFIMFYVVFFSFVRQTLAIRVSRPLAKYFGLRSEGKLDRFGEQMYAFLYFMVFGAWGYRVMLQLPTYWYKTSALWEGGTILSSGIPDFLRPVIGYPHWDMKPDLKAYYLVQFGYWWQQLVVLVLGLEKPRKDYHELVAHHFVTLWLIGWSYLVNLTLIGNAVYMSMDIPDTFLAFSKLLNYIQWNTAKVYAFGIFFAIWTYFRHYLNILILWSVWFEEPTLPQSVKHWSWEEGVYLPNWMKYQIFIPLFLLQCLNLFWYYYMFKILVRGLMTNEVDDHRSDDEGDDDDNADDKKND</sequence>
<feature type="transmembrane region" description="Helical" evidence="11">
    <location>
        <begin position="259"/>
        <end position="278"/>
    </location>
</feature>
<keyword evidence="3" id="KW-0808">Transferase</keyword>
<comment type="similarity">
    <text evidence="2">Belongs to the sphingosine N-acyltransferase family.</text>
</comment>
<accession>A0A9P5ZD58</accession>
<dbReference type="Pfam" id="PF03798">
    <property type="entry name" value="TRAM_LAG1_CLN8"/>
    <property type="match status" value="1"/>
</dbReference>
<dbReference type="GO" id="GO:0005789">
    <property type="term" value="C:endoplasmic reticulum membrane"/>
    <property type="evidence" value="ECO:0007669"/>
    <property type="project" value="UniProtKB-SubCell"/>
</dbReference>